<evidence type="ECO:0000313" key="2">
    <source>
        <dbReference type="Proteomes" id="UP000294963"/>
    </source>
</evidence>
<evidence type="ECO:0000313" key="1">
    <source>
        <dbReference type="EMBL" id="TCM68380.1"/>
    </source>
</evidence>
<name>A0A4R1Y086_ACICA</name>
<dbReference type="Proteomes" id="UP000294963">
    <property type="component" value="Unassembled WGS sequence"/>
</dbReference>
<sequence length="218" mass="25305">MKELKTIKEIENHIYELEKQVFQLKNTHAFRVGMSIMNFYNQPNKAKILGIHHFLNDLLAGTKKKSNLNSNFISQTKITLNHNVLIQNPSLKVDRIKPQISNQYYFIPYFKGEVNILTLEESCEGYYQLTPNNFNNVLQVGNFNEIQLDVGLLVKLNNWRNFGTYDDIQRTNTFLDLLKSNQDIKKTLIHSGNIILFPLLLDNIEIFDEVVVTGGDNR</sequence>
<gene>
    <name evidence="1" type="ORF">EC844_10583</name>
</gene>
<keyword evidence="2" id="KW-1185">Reference proteome</keyword>
<comment type="caution">
    <text evidence="1">The sequence shown here is derived from an EMBL/GenBank/DDBJ whole genome shotgun (WGS) entry which is preliminary data.</text>
</comment>
<dbReference type="EMBL" id="SLVJ01000005">
    <property type="protein sequence ID" value="TCM68380.1"/>
    <property type="molecule type" value="Genomic_DNA"/>
</dbReference>
<dbReference type="AlphaFoldDB" id="A0A4R1Y086"/>
<reference evidence="1 2" key="1">
    <citation type="submission" date="2019-03" db="EMBL/GenBank/DDBJ databases">
        <title>Genomic analyses of the natural microbiome of Caenorhabditis elegans.</title>
        <authorList>
            <person name="Samuel B."/>
        </authorList>
    </citation>
    <scope>NUCLEOTIDE SEQUENCE [LARGE SCALE GENOMIC DNA]</scope>
    <source>
        <strain evidence="1 2">JUb89</strain>
    </source>
</reference>
<proteinExistence type="predicted"/>
<organism evidence="1 2">
    <name type="scientific">Acinetobacter calcoaceticus</name>
    <dbReference type="NCBI Taxonomy" id="471"/>
    <lineage>
        <taxon>Bacteria</taxon>
        <taxon>Pseudomonadati</taxon>
        <taxon>Pseudomonadota</taxon>
        <taxon>Gammaproteobacteria</taxon>
        <taxon>Moraxellales</taxon>
        <taxon>Moraxellaceae</taxon>
        <taxon>Acinetobacter</taxon>
        <taxon>Acinetobacter calcoaceticus/baumannii complex</taxon>
    </lineage>
</organism>
<protein>
    <submittedName>
        <fullName evidence="1">Uncharacterized protein</fullName>
    </submittedName>
</protein>
<accession>A0A4R1Y086</accession>
<dbReference type="OrthoDB" id="9811306at2"/>